<evidence type="ECO:0000313" key="8">
    <source>
        <dbReference type="EMBL" id="THD26393.1"/>
    </source>
</evidence>
<comment type="subcellular location">
    <subcellularLocation>
        <location evidence="1 7">Membrane</location>
        <topology evidence="1 7">Peripheral membrane protein</topology>
    </subcellularLocation>
</comment>
<dbReference type="PANTHER" id="PTHR13768:SF8">
    <property type="entry name" value="ALPHA-SOLUBLE NSF ATTACHMENT PROTEIN"/>
    <property type="match status" value="1"/>
</dbReference>
<evidence type="ECO:0000256" key="4">
    <source>
        <dbReference type="ARBA" id="ARBA00022892"/>
    </source>
</evidence>
<proteinExistence type="inferred from homology"/>
<evidence type="ECO:0000256" key="3">
    <source>
        <dbReference type="ARBA" id="ARBA00022448"/>
    </source>
</evidence>
<dbReference type="GO" id="GO:0005483">
    <property type="term" value="F:soluble NSF attachment protein activity"/>
    <property type="evidence" value="ECO:0007669"/>
    <property type="project" value="TreeGrafter"/>
</dbReference>
<accession>A0A4E0RFH1</accession>
<dbReference type="AlphaFoldDB" id="A0A4E0RFH1"/>
<comment type="similarity">
    <text evidence="2 7">Belongs to the SNAP family.</text>
</comment>
<dbReference type="PANTHER" id="PTHR13768">
    <property type="entry name" value="SOLUBLE NSF ATTACHMENT PROTEIN SNAP"/>
    <property type="match status" value="1"/>
</dbReference>
<dbReference type="Proteomes" id="UP000230066">
    <property type="component" value="Unassembled WGS sequence"/>
</dbReference>
<dbReference type="InterPro" id="IPR000744">
    <property type="entry name" value="NSF_attach"/>
</dbReference>
<evidence type="ECO:0000256" key="7">
    <source>
        <dbReference type="RuleBase" id="RU367013"/>
    </source>
</evidence>
<dbReference type="Pfam" id="PF14938">
    <property type="entry name" value="SNAP"/>
    <property type="match status" value="1"/>
</dbReference>
<evidence type="ECO:0000313" key="9">
    <source>
        <dbReference type="Proteomes" id="UP000230066"/>
    </source>
</evidence>
<dbReference type="GO" id="GO:0031201">
    <property type="term" value="C:SNARE complex"/>
    <property type="evidence" value="ECO:0007669"/>
    <property type="project" value="TreeGrafter"/>
</dbReference>
<dbReference type="CDD" id="cd15832">
    <property type="entry name" value="SNAP"/>
    <property type="match status" value="1"/>
</dbReference>
<comment type="caution">
    <text evidence="8">The sequence shown here is derived from an EMBL/GenBank/DDBJ whole genome shotgun (WGS) entry which is preliminary data.</text>
</comment>
<keyword evidence="6 7" id="KW-0472">Membrane</keyword>
<dbReference type="FunFam" id="1.25.40.10:FF:000049">
    <property type="entry name" value="Alpha-soluble NSF attachment protein-like"/>
    <property type="match status" value="1"/>
</dbReference>
<keyword evidence="5 7" id="KW-0653">Protein transport</keyword>
<keyword evidence="9" id="KW-1185">Reference proteome</keyword>
<evidence type="ECO:0000256" key="1">
    <source>
        <dbReference type="ARBA" id="ARBA00004170"/>
    </source>
</evidence>
<evidence type="ECO:0000256" key="2">
    <source>
        <dbReference type="ARBA" id="ARBA00010050"/>
    </source>
</evidence>
<sequence length="293" mass="33147">MADKEKEARDYIAQAQKKTKGGMFSFMSGRQRNSDRAQEMINLYVKAANCFKMAHNWQEAGDAFLEAARISLQEKSKHDAASHYVDASTVFKKIDPQKSIDCLMRAIEIYTDMGRFTIAAKHHMTVAEIYETILADMDQAIRHYEQAADYYKGEESNSSAMKCQLMVAQLSAQAGQCDKAAHIFEEAGNYAMDNKLLKYGAKDHYFKAAICHFCVDIVNGQKALQTYIDSFPMFADSRECGLMKKLSEALEQENVEAFTVAVKEFDSITRLDPWVTSLLLKLKKTIADEEDIT</sequence>
<evidence type="ECO:0000256" key="6">
    <source>
        <dbReference type="ARBA" id="ARBA00023136"/>
    </source>
</evidence>
<dbReference type="InterPro" id="IPR011990">
    <property type="entry name" value="TPR-like_helical_dom_sf"/>
</dbReference>
<dbReference type="SUPFAM" id="SSF48452">
    <property type="entry name" value="TPR-like"/>
    <property type="match status" value="1"/>
</dbReference>
<name>A0A4E0RFH1_FASHE</name>
<dbReference type="GO" id="GO:0005774">
    <property type="term" value="C:vacuolar membrane"/>
    <property type="evidence" value="ECO:0007669"/>
    <property type="project" value="TreeGrafter"/>
</dbReference>
<dbReference type="GO" id="GO:0019905">
    <property type="term" value="F:syntaxin binding"/>
    <property type="evidence" value="ECO:0007669"/>
    <property type="project" value="TreeGrafter"/>
</dbReference>
<dbReference type="GO" id="GO:0006886">
    <property type="term" value="P:intracellular protein transport"/>
    <property type="evidence" value="ECO:0007669"/>
    <property type="project" value="UniProtKB-UniRule"/>
</dbReference>
<dbReference type="GO" id="GO:0035494">
    <property type="term" value="P:SNARE complex disassembly"/>
    <property type="evidence" value="ECO:0007669"/>
    <property type="project" value="TreeGrafter"/>
</dbReference>
<dbReference type="EMBL" id="JXXN02000759">
    <property type="protein sequence ID" value="THD26393.1"/>
    <property type="molecule type" value="Genomic_DNA"/>
</dbReference>
<keyword evidence="4 7" id="KW-0931">ER-Golgi transport</keyword>
<protein>
    <submittedName>
        <fullName evidence="8">Beta-soluble NSF attachment protein isoform B</fullName>
    </submittedName>
</protein>
<organism evidence="8 9">
    <name type="scientific">Fasciola hepatica</name>
    <name type="common">Liver fluke</name>
    <dbReference type="NCBI Taxonomy" id="6192"/>
    <lineage>
        <taxon>Eukaryota</taxon>
        <taxon>Metazoa</taxon>
        <taxon>Spiralia</taxon>
        <taxon>Lophotrochozoa</taxon>
        <taxon>Platyhelminthes</taxon>
        <taxon>Trematoda</taxon>
        <taxon>Digenea</taxon>
        <taxon>Plagiorchiida</taxon>
        <taxon>Echinostomata</taxon>
        <taxon>Echinostomatoidea</taxon>
        <taxon>Fasciolidae</taxon>
        <taxon>Fasciola</taxon>
    </lineage>
</organism>
<keyword evidence="3 7" id="KW-0813">Transport</keyword>
<dbReference type="Gene3D" id="1.25.40.10">
    <property type="entry name" value="Tetratricopeptide repeat domain"/>
    <property type="match status" value="1"/>
</dbReference>
<comment type="function">
    <text evidence="7">Required for vesicular transport between the endoplasmic reticulum and the Golgi apparatus.</text>
</comment>
<reference evidence="8" key="1">
    <citation type="submission" date="2019-03" db="EMBL/GenBank/DDBJ databases">
        <title>Improved annotation for the trematode Fasciola hepatica.</title>
        <authorList>
            <person name="Choi Y.-J."/>
            <person name="Martin J."/>
            <person name="Mitreva M."/>
        </authorList>
    </citation>
    <scope>NUCLEOTIDE SEQUENCE [LARGE SCALE GENOMIC DNA]</scope>
</reference>
<evidence type="ECO:0000256" key="5">
    <source>
        <dbReference type="ARBA" id="ARBA00022927"/>
    </source>
</evidence>
<gene>
    <name evidence="8" type="ORF">D915_002740</name>
</gene>
<dbReference type="PRINTS" id="PR00448">
    <property type="entry name" value="NSFATTACHMNT"/>
</dbReference>